<organism evidence="1 2">
    <name type="scientific">Zymoseptoria tritici ST99CH_1E4</name>
    <dbReference type="NCBI Taxonomy" id="1276532"/>
    <lineage>
        <taxon>Eukaryota</taxon>
        <taxon>Fungi</taxon>
        <taxon>Dikarya</taxon>
        <taxon>Ascomycota</taxon>
        <taxon>Pezizomycotina</taxon>
        <taxon>Dothideomycetes</taxon>
        <taxon>Dothideomycetidae</taxon>
        <taxon>Mycosphaerellales</taxon>
        <taxon>Mycosphaerellaceae</taxon>
        <taxon>Zymoseptoria</taxon>
    </lineage>
</organism>
<dbReference type="EMBL" id="LT854257">
    <property type="protein sequence ID" value="SMR52314.1"/>
    <property type="molecule type" value="Genomic_DNA"/>
</dbReference>
<accession>A0A2H1GFH6</accession>
<gene>
    <name evidence="1" type="ORF">ZT1E4_G5745</name>
</gene>
<name>A0A2H1GFH6_ZYMTR</name>
<dbReference type="Pfam" id="PF20174">
    <property type="entry name" value="DUF6540"/>
    <property type="match status" value="1"/>
</dbReference>
<protein>
    <submittedName>
        <fullName evidence="1">Uncharacterized protein</fullName>
    </submittedName>
</protein>
<sequence length="196" mass="22033">METQQCPNDEPITTNVYIVVPPSPLFAAHWSFFIPDAVATDQGPQELSIGRRIHVSGDRLNGFELEIIRNYDFSKHRSAHGRKYAIGLMEPAVIHTGSFLSKLREKDDEDGGGYVDNTPVDDFERVCLEVDAPGPSLRTVSGNGARRPKMEVKDCQWWVSQVVDELEKRFVLFPLETSHEGETKKPTELIAALPRN</sequence>
<dbReference type="InterPro" id="IPR046670">
    <property type="entry name" value="DUF6540"/>
</dbReference>
<dbReference type="Proteomes" id="UP000245764">
    <property type="component" value="Chromosome 5"/>
</dbReference>
<proteinExistence type="predicted"/>
<evidence type="ECO:0000313" key="2">
    <source>
        <dbReference type="Proteomes" id="UP000245764"/>
    </source>
</evidence>
<evidence type="ECO:0000313" key="1">
    <source>
        <dbReference type="EMBL" id="SMR52314.1"/>
    </source>
</evidence>
<reference evidence="2" key="1">
    <citation type="submission" date="2017-05" db="EMBL/GenBank/DDBJ databases">
        <authorList>
            <person name="Song R."/>
            <person name="Chenine A.L."/>
            <person name="Ruprecht R.M."/>
        </authorList>
    </citation>
    <scope>NUCLEOTIDE SEQUENCE [LARGE SCALE GENOMIC DNA]</scope>
</reference>
<dbReference type="AlphaFoldDB" id="A0A2H1GFH6"/>